<reference evidence="1 2" key="1">
    <citation type="journal article" date="2021" name="Nat. Commun.">
        <title>Genetic determinants of endophytism in the Arabidopsis root mycobiome.</title>
        <authorList>
            <person name="Mesny F."/>
            <person name="Miyauchi S."/>
            <person name="Thiergart T."/>
            <person name="Pickel B."/>
            <person name="Atanasova L."/>
            <person name="Karlsson M."/>
            <person name="Huettel B."/>
            <person name="Barry K.W."/>
            <person name="Haridas S."/>
            <person name="Chen C."/>
            <person name="Bauer D."/>
            <person name="Andreopoulos W."/>
            <person name="Pangilinan J."/>
            <person name="LaButti K."/>
            <person name="Riley R."/>
            <person name="Lipzen A."/>
            <person name="Clum A."/>
            <person name="Drula E."/>
            <person name="Henrissat B."/>
            <person name="Kohler A."/>
            <person name="Grigoriev I.V."/>
            <person name="Martin F.M."/>
            <person name="Hacquard S."/>
        </authorList>
    </citation>
    <scope>NUCLEOTIDE SEQUENCE [LARGE SCALE GENOMIC DNA]</scope>
    <source>
        <strain evidence="1 2">MPI-SDFR-AT-0079</strain>
    </source>
</reference>
<protein>
    <submittedName>
        <fullName evidence="1">Uncharacterized protein</fullName>
    </submittedName>
</protein>
<accession>A0ACB7NW22</accession>
<organism evidence="1 2">
    <name type="scientific">Chaetomium tenue</name>
    <dbReference type="NCBI Taxonomy" id="1854479"/>
    <lineage>
        <taxon>Eukaryota</taxon>
        <taxon>Fungi</taxon>
        <taxon>Dikarya</taxon>
        <taxon>Ascomycota</taxon>
        <taxon>Pezizomycotina</taxon>
        <taxon>Sordariomycetes</taxon>
        <taxon>Sordariomycetidae</taxon>
        <taxon>Sordariales</taxon>
        <taxon>Chaetomiaceae</taxon>
        <taxon>Chaetomium</taxon>
    </lineage>
</organism>
<dbReference type="EMBL" id="JAGIZQ010000007">
    <property type="protein sequence ID" value="KAH6617602.1"/>
    <property type="molecule type" value="Genomic_DNA"/>
</dbReference>
<evidence type="ECO:0000313" key="1">
    <source>
        <dbReference type="EMBL" id="KAH6617602.1"/>
    </source>
</evidence>
<dbReference type="Proteomes" id="UP000724584">
    <property type="component" value="Unassembled WGS sequence"/>
</dbReference>
<proteinExistence type="predicted"/>
<gene>
    <name evidence="1" type="ORF">F5144DRAFT_396684</name>
</gene>
<keyword evidence="2" id="KW-1185">Reference proteome</keyword>
<name>A0ACB7NW22_9PEZI</name>
<sequence>MGGVRSLVLGCFMQAVEGYLQSEPPIGFSQTPALIAAVETHVESSSPWPGVAANLDGIYLLEIRILFSYLQKFLPTRCVRLNHYILYQAQVLLAFSHSFFFGLTFARPLSFSSDKTLWAHIPFETLEAVHRPSLTKPRLACTP</sequence>
<comment type="caution">
    <text evidence="1">The sequence shown here is derived from an EMBL/GenBank/DDBJ whole genome shotgun (WGS) entry which is preliminary data.</text>
</comment>
<evidence type="ECO:0000313" key="2">
    <source>
        <dbReference type="Proteomes" id="UP000724584"/>
    </source>
</evidence>